<dbReference type="Proteomes" id="UP001642380">
    <property type="component" value="Unassembled WGS sequence"/>
</dbReference>
<protein>
    <submittedName>
        <fullName evidence="2">LbFV_orf92-like primase/helicase</fullName>
    </submittedName>
</protein>
<accession>A0ABC8QJK1</accession>
<reference evidence="2 3" key="1">
    <citation type="submission" date="2024-01" db="EMBL/GenBank/DDBJ databases">
        <authorList>
            <person name="Guinet B."/>
        </authorList>
    </citation>
    <scope>NUCLEOTIDE SEQUENCE [LARGE SCALE GENOMIC DNA]</scope>
</reference>
<evidence type="ECO:0000313" key="2">
    <source>
        <dbReference type="EMBL" id="CAJ2002066.1"/>
    </source>
</evidence>
<evidence type="ECO:0000313" key="3">
    <source>
        <dbReference type="Proteomes" id="UP001642380"/>
    </source>
</evidence>
<feature type="compositionally biased region" description="Acidic residues" evidence="1">
    <location>
        <begin position="1118"/>
        <end position="1130"/>
    </location>
</feature>
<gene>
    <name evidence="2" type="ORF">CCFV1_ORF020</name>
</gene>
<keyword evidence="3" id="KW-1185">Reference proteome</keyword>
<proteinExistence type="predicted"/>
<sequence>MDMTETPRGDDALKRAIENSGGRLKDTELMDFFKTRFCHNLEDAEELCVSVVGSKDGEVFRSVKIRASLFAEFTRYCFLNYTYTLEHLYASGVVVQVYGGESCCARLPYIRLILDVDTDPQLEEFITENHRLTFISQLIDEVYGVLKIPKPQAASSVRVSCKPNSKRFHLYFPFMLDVGSNKCLIRYLCLKYNSDGGSHYKLDLTTNVSMPAVRNHRLLNTTTTDGHMSWIDWKSMTPIDLSLPWYSLSFEQLDGIDSSVNIMTLTMHTVNFVRHADNVTTNRAFLLPDSASSSEQLNAFKKTHRAIKSKEFIKKHLLGFDIIMSNQNVVLAALTPAVLSKLPYTTNDDHDDDERAFFDDVEDTKPLYQKHYYDVFNSSIVKMNEGVTVVSDEDVTMDECLNRHKPKNLNVSYDYVHYSDSTNFPFTEEQLNTLCLIQENKQTPSTWSDWDKKKQVYETIVNNFVGLKSKSLAEESLYLATAHLLYLEADRVNKKLPPGKYNATNLSMYAAAVFCERYISSLSELKTKLSNPKWRHKAEYGLLSRVAEGKDDLTPLQIFQTDYEWLHQSIEIILNLGNVSTMIAFFAVYNAYYTRVPDIILFMLYNFKLSLHAKYILTRWYHINLDQNTNHFARETVFNNTDFLLFGLLQAAKVEYTPGGEKCLTAAFKTFKKLCTDVVVILNQVLYNLFEQNDIPLTKNDKLGLLFDNSEDFEHMLVMRLLGTKSMNEKQILIFSEGGYRQMQKETLHIDFKTMTTVTPPTYVPESSAFSYEWANSRIGLFNAMLQVFELNSPAWKTKVVMTQETGCEAIFQIAWQPFIHDRLFQMHCAIPHFIKRIHVESLLLTLLLPIREQPKWSNYMIAATKKLFDSPTGAFQKFIDNKTPNIIDDLYPTSTAEHTITLDNLNNTQLRQLCFVEDPRYIFNYFDKIDARKPQPWPKLFSARMKDTLDHDLPQLKSVFVYFFLILENLILKHRVVSFTSVSHFIKLFFHTKIDKRSGGGTLKCTGNDDDTWYDTITTFVRDQQKQRFTAATTTALNTDIESVGECSSSSNGGSNIEVDAKDLSTWFYQNLPTLYKDESELSTLLANKPTANTFYNLRNKTINSIIDSALTPSQQQDDEDEDDDDEQNDAPIAGEEVAMEIDCPAAGASVSLSTVFSLCLYETKLLSKWLKMDECRGATLSSKLAEIVLRQQPFDENILARVSLDNVHRYNMAFAVLVVSWFIRMGPRHRHTDSAYFTYIYRQRRLLFKQLRRLCLSLNDGEDFCHFYGMSELVQSFQEYFEKRTFSPHPEFTTRPIFAPLPQMCNVAIRHTDIKDERTVRATFELEKNNSLRLWRLIQRETIVTLLVLVCFSEYNYGVFQDLFKVLMLGTIKGNPTRIFAMIVGITGSGKSTLIRMLESYFTTANSSPKLTTLMISTPPKQDLDAAALPLSSCLLCVSDETKSLTNRRINSLCDEGRIGTRSIRVSEATALRLTAALLLAGNSGFPIDDATANRMLVFIKNYRLASPCTAPIVGLLSSEERRGVMDNIRECYLNGGDAATLSAAATSAASRFAGFQCVNQKLPYVFEESIAGLYNNLMNGRAFFLNTNTLPVDKDFSLATKQSKREYERKYSPRVCFKAEFKIEPSDYETVTKQEFDNTVRLWWTANKHRLFMPDFDANALLQQLEHELLPNLTEDKNYYRIKMTKN</sequence>
<organism evidence="2 3">
    <name type="scientific">Cotesia congregata filamentous virus 1</name>
    <dbReference type="NCBI Taxonomy" id="3064291"/>
    <lineage>
        <taxon>Viruses</taxon>
        <taxon>Viruses incertae sedis</taxon>
        <taxon>Naldaviricetes</taxon>
        <taxon>Lefavirales</taxon>
        <taxon>Filamentoviridae</taxon>
        <taxon>Betafilamentovirus</taxon>
        <taxon>Betafilamentovirus cocongregatae</taxon>
    </lineage>
</organism>
<comment type="caution">
    <text evidence="2">The sequence shown here is derived from an EMBL/GenBank/DDBJ whole genome shotgun (WGS) entry which is preliminary data.</text>
</comment>
<dbReference type="EMBL" id="CAUOPR010000001">
    <property type="protein sequence ID" value="CAJ2002066.1"/>
    <property type="molecule type" value="Genomic_DNA"/>
</dbReference>
<evidence type="ECO:0000256" key="1">
    <source>
        <dbReference type="SAM" id="MobiDB-lite"/>
    </source>
</evidence>
<feature type="region of interest" description="Disordered" evidence="1">
    <location>
        <begin position="1110"/>
        <end position="1131"/>
    </location>
</feature>
<name>A0ABC8QJK1_9VIRU</name>